<dbReference type="InterPro" id="IPR009019">
    <property type="entry name" value="KH_sf_prok-type"/>
</dbReference>
<feature type="domain" description="Myotubularin phosphatase" evidence="12">
    <location>
        <begin position="937"/>
        <end position="1412"/>
    </location>
</feature>
<evidence type="ECO:0000259" key="12">
    <source>
        <dbReference type="PROSITE" id="PS51339"/>
    </source>
</evidence>
<feature type="compositionally biased region" description="Pro residues" evidence="10">
    <location>
        <begin position="23"/>
        <end position="32"/>
    </location>
</feature>
<feature type="binding site" evidence="7">
    <location>
        <begin position="1101"/>
        <end position="1102"/>
    </location>
    <ligand>
        <name>substrate</name>
    </ligand>
</feature>
<dbReference type="Proteomes" id="UP000243015">
    <property type="component" value="Unassembled WGS sequence"/>
</dbReference>
<dbReference type="Gene3D" id="3.30.1140.32">
    <property type="entry name" value="Ribosomal protein S3, C-terminal domain"/>
    <property type="match status" value="1"/>
</dbReference>
<feature type="region of interest" description="Disordered" evidence="10">
    <location>
        <begin position="172"/>
        <end position="200"/>
    </location>
</feature>
<dbReference type="InterPro" id="IPR048401">
    <property type="entry name" value="SLS1_C"/>
</dbReference>
<dbReference type="GO" id="GO:0016020">
    <property type="term" value="C:membrane"/>
    <property type="evidence" value="ECO:0007669"/>
    <property type="project" value="TreeGrafter"/>
</dbReference>
<dbReference type="PROSITE" id="PS50823">
    <property type="entry name" value="KH_TYPE_2"/>
    <property type="match status" value="1"/>
</dbReference>
<dbReference type="InterPro" id="IPR001351">
    <property type="entry name" value="Ribosomal_uS3_C"/>
</dbReference>
<evidence type="ECO:0000313" key="14">
    <source>
        <dbReference type="Proteomes" id="UP000243015"/>
    </source>
</evidence>
<keyword evidence="5 9" id="KW-0687">Ribonucleoprotein</keyword>
<dbReference type="PROSITE" id="PS00383">
    <property type="entry name" value="TYR_PHOSPHATASE_1"/>
    <property type="match status" value="1"/>
</dbReference>
<dbReference type="InterPro" id="IPR048994">
    <property type="entry name" value="PH-GRAM_MTMR6-9"/>
</dbReference>
<evidence type="ECO:0000259" key="11">
    <source>
        <dbReference type="PROSITE" id="PS50823"/>
    </source>
</evidence>
<dbReference type="Pfam" id="PF20776">
    <property type="entry name" value="SLS1_N"/>
    <property type="match status" value="1"/>
</dbReference>
<gene>
    <name evidence="13" type="ORF">A7C99_5835</name>
</gene>
<comment type="similarity">
    <text evidence="2 9">Belongs to the universal ribosomal protein uS3 family.</text>
</comment>
<feature type="compositionally biased region" description="Low complexity" evidence="10">
    <location>
        <begin position="1784"/>
        <end position="1811"/>
    </location>
</feature>
<feature type="compositionally biased region" description="Basic and acidic residues" evidence="10">
    <location>
        <begin position="172"/>
        <end position="184"/>
    </location>
</feature>
<dbReference type="Pfam" id="PF20778">
    <property type="entry name" value="SLS1_C"/>
    <property type="match status" value="1"/>
</dbReference>
<dbReference type="GO" id="GO:0003735">
    <property type="term" value="F:structural constituent of ribosome"/>
    <property type="evidence" value="ECO:0007669"/>
    <property type="project" value="InterPro"/>
</dbReference>
<organism evidence="13 14">
    <name type="scientific">Trichophyton rubrum</name>
    <name type="common">Athlete's foot fungus</name>
    <name type="synonym">Epidermophyton rubrum</name>
    <dbReference type="NCBI Taxonomy" id="5551"/>
    <lineage>
        <taxon>Eukaryota</taxon>
        <taxon>Fungi</taxon>
        <taxon>Dikarya</taxon>
        <taxon>Ascomycota</taxon>
        <taxon>Pezizomycotina</taxon>
        <taxon>Eurotiomycetes</taxon>
        <taxon>Eurotiomycetidae</taxon>
        <taxon>Onygenales</taxon>
        <taxon>Arthrodermataceae</taxon>
        <taxon>Trichophyton</taxon>
    </lineage>
</organism>
<feature type="compositionally biased region" description="Polar residues" evidence="10">
    <location>
        <begin position="1277"/>
        <end position="1295"/>
    </location>
</feature>
<dbReference type="Gene3D" id="2.30.29.30">
    <property type="entry name" value="Pleckstrin-homology domain (PH domain)/Phosphotyrosine-binding domain (PTB)"/>
    <property type="match status" value="1"/>
</dbReference>
<dbReference type="InterPro" id="IPR004044">
    <property type="entry name" value="KH_dom_type_2"/>
</dbReference>
<dbReference type="Pfam" id="PF00189">
    <property type="entry name" value="Ribosomal_S3_C"/>
    <property type="match status" value="1"/>
</dbReference>
<dbReference type="VEuPathDB" id="FungiDB:TERG_00463"/>
<dbReference type="InterPro" id="IPR011993">
    <property type="entry name" value="PH-like_dom_sf"/>
</dbReference>
<dbReference type="PANTHER" id="PTHR10807:SF128">
    <property type="entry name" value="PHOSPHATIDYLINOSITOL-3,5-BISPHOSPHATE 3-PHOSPHATASE"/>
    <property type="match status" value="1"/>
</dbReference>
<dbReference type="SUPFAM" id="SSF52799">
    <property type="entry name" value="(Phosphotyrosine protein) phosphatases II"/>
    <property type="match status" value="1"/>
</dbReference>
<proteinExistence type="inferred from homology"/>
<dbReference type="InterPro" id="IPR030564">
    <property type="entry name" value="Myotubularin"/>
</dbReference>
<dbReference type="NCBIfam" id="NF003219">
    <property type="entry name" value="PRK04191.1"/>
    <property type="match status" value="1"/>
</dbReference>
<dbReference type="Pfam" id="PF21098">
    <property type="entry name" value="PH-GRAM_MTMR6-like"/>
    <property type="match status" value="1"/>
</dbReference>
<dbReference type="PANTHER" id="PTHR10807">
    <property type="entry name" value="MYOTUBULARIN-RELATED"/>
    <property type="match status" value="1"/>
</dbReference>
<feature type="region of interest" description="Disordered" evidence="10">
    <location>
        <begin position="1769"/>
        <end position="1818"/>
    </location>
</feature>
<dbReference type="SUPFAM" id="SSF54814">
    <property type="entry name" value="Prokaryotic type KH domain (KH-domain type II)"/>
    <property type="match status" value="1"/>
</dbReference>
<keyword evidence="4 9" id="KW-0689">Ribosomal protein</keyword>
<feature type="region of interest" description="Disordered" evidence="10">
    <location>
        <begin position="1266"/>
        <end position="1301"/>
    </location>
</feature>
<dbReference type="FunFam" id="3.30.300.20:FF:000006">
    <property type="entry name" value="40S ribosomal protein S3"/>
    <property type="match status" value="1"/>
</dbReference>
<evidence type="ECO:0000256" key="9">
    <source>
        <dbReference type="RuleBase" id="RU003624"/>
    </source>
</evidence>
<dbReference type="InterPro" id="IPR010569">
    <property type="entry name" value="Myotubularin-like_Pase_dom"/>
</dbReference>
<evidence type="ECO:0000256" key="6">
    <source>
        <dbReference type="PIRSR" id="PIRSR630564-1"/>
    </source>
</evidence>
<feature type="region of interest" description="Disordered" evidence="10">
    <location>
        <begin position="18"/>
        <end position="56"/>
    </location>
</feature>
<evidence type="ECO:0000256" key="3">
    <source>
        <dbReference type="ARBA" id="ARBA00022884"/>
    </source>
</evidence>
<dbReference type="VEuPathDB" id="FungiDB:TERG_00464"/>
<dbReference type="CDD" id="cd02413">
    <property type="entry name" value="KH-II_40S_S3"/>
    <property type="match status" value="1"/>
</dbReference>
<evidence type="ECO:0000313" key="13">
    <source>
        <dbReference type="EMBL" id="OAL63441.1"/>
    </source>
</evidence>
<comment type="similarity">
    <text evidence="1">Belongs to the protein-tyrosine phosphatase family. Non-receptor class myotubularin subfamily.</text>
</comment>
<evidence type="ECO:0000256" key="4">
    <source>
        <dbReference type="ARBA" id="ARBA00022980"/>
    </source>
</evidence>
<dbReference type="PROSITE" id="PS00548">
    <property type="entry name" value="RIBOSOMAL_S3"/>
    <property type="match status" value="1"/>
</dbReference>
<accession>A0A178ETP6</accession>
<protein>
    <recommendedName>
        <fullName evidence="15">40S ribosomal protein S3</fullName>
    </recommendedName>
</protein>
<name>A0A178ETP6_TRIRU</name>
<dbReference type="Pfam" id="PF07650">
    <property type="entry name" value="KH_2"/>
    <property type="match status" value="1"/>
</dbReference>
<dbReference type="InterPro" id="IPR029021">
    <property type="entry name" value="Prot-tyrosine_phosphatase-like"/>
</dbReference>
<keyword evidence="3 8" id="KW-0694">RNA-binding</keyword>
<dbReference type="InterPro" id="IPR048400">
    <property type="entry name" value="SLS1_N"/>
</dbReference>
<dbReference type="VEuPathDB" id="FungiDB:TERG_00462"/>
<dbReference type="GO" id="GO:0046856">
    <property type="term" value="P:phosphatidylinositol dephosphorylation"/>
    <property type="evidence" value="ECO:0007669"/>
    <property type="project" value="TreeGrafter"/>
</dbReference>
<evidence type="ECO:0000256" key="1">
    <source>
        <dbReference type="ARBA" id="ARBA00007471"/>
    </source>
</evidence>
<dbReference type="GO" id="GO:0022626">
    <property type="term" value="C:cytosolic ribosome"/>
    <property type="evidence" value="ECO:0007669"/>
    <property type="project" value="UniProtKB-ARBA"/>
</dbReference>
<dbReference type="InterPro" id="IPR016130">
    <property type="entry name" value="Tyr_Pase_AS"/>
</dbReference>
<dbReference type="GO" id="GO:0006412">
    <property type="term" value="P:translation"/>
    <property type="evidence" value="ECO:0007669"/>
    <property type="project" value="InterPro"/>
</dbReference>
<dbReference type="FunFam" id="3.30.1140.32:FF:000004">
    <property type="entry name" value="40S ribosomal protein S3"/>
    <property type="match status" value="1"/>
</dbReference>
<feature type="domain" description="KH type-2" evidence="11">
    <location>
        <begin position="1577"/>
        <end position="1648"/>
    </location>
</feature>
<sequence length="1818" mass="205095">MFWKRGAHAAGFARCRNFSNLRKPPPSSPIPRPHSADHTHEPLHDDPTPASTENRAKFDSSPHYIQQLENVKVLGKPAHVVIVDNKPRRPRDVAQAANGKSSWKSPTELLKDLHNERVEFELEDIEKNLDHLRALYNPGDALLPKDWRHLHNTLSDGFTFEQLRKYYQNSERNTEFEKPGEWRAGKSSYLDQPPAPQGRVTSRIPAFKEMGPKKKLVERILRESWELSIDGEEGQLDIHLDTRPMSVLLLPTIPLLNMFAESHKVNIDVSRHLGLIRITGSREACIGTSQQLKEWASDVRSIDTGLSVAQLKATADLNYWENTLLPWLQSEYNVSFDIGREHSAVSIHYFHDNEFNAHRARRTLYLAASSLHQKGGLFTNLTNSENAHLYPVFYSDSMELPNRQKEWFRWIKSGDSDGRVPGRPPASIYGKGSVKPFHKLLELLFDEDDLRNQRLLDQHRTREVIKASVGQCLFEGQPTHDPGQASFPNIEGLQTPRIFINEVPNTLAFLDSLEAAASDDRQTIFRIRLLPSRKEQSFLPELELELEAASTEDSEEISTTPTIQNISAIVSSRDVDMLLPESPVDIRFNKTVYYNLFNRDSVECISTEADNVFHSSLRRCAEAFKLNFPLTRNQSSMPLFCNLAIPKTFAELLDPAKEPSQTAPAQSTQELEYVTGEYYVYPPVQSLAETRVSKYIYKELDLTFGTRDIGPYLPTKTTEISLTLGLYDNERRPQNALPNRKLSSLPQTDSSIGSLQSALLPFYLRSCHLAFGFAALQQQSDRDMPDQQPFEENILEKNLDCLNDNVDEVTLFRRGEKAIGSLHLTPHHIVFSYIPPQKESSREHSKDKPTVGHKEIWITYPIICFCTYRPASLASRQPASIRLRCRDFSFMCFTFPNEARSRDVYETIRTWTCKLGSIEKLYAFTFQPPAAELALNGWDLYNPRKEWARLGVGRADQDSNWRISCINTDYKPLVGVRNNRSIQDEKLLAAIFSTSRQDRPLANASPPYLETESSNSSAEEQFGINSDFEFSNAEELEDEVVASARTDIKDYKTQIYGAQQNNLIVDARPTVNALAMQAVGLGSENMDNYKFAAKAYLGIDNIHVMRDSLNKVIEALRDSDISPLPPNRDQLLKSGWLKYIAVILDGAALIARQVGLQHSHVLIHCSDGWDRTGQLSALSQLCLDPYYRTLEGFMVLVEKDWLAFGHMFRHRSGHLNSDKWFQVENDRGSDSARGAFDGGVAGKALENALLSAKGFFNRDNVSRESLVEGDGDGADPDSSNSKRVTSNSKSPVSDSDMTKPKETSPVFHQFLDATYQLLYQHPTRFEFNERFLRRLLYHVYSGQYGTFLYNSEKERVDRGAKEKTRSVWDYFLARRSQFINPEYDPLIDDNKRGSERLLFPRTYEVRWWAESFGRNDSEMNNPRIANSGVLVERDCPSGSMTPMVAVETADRSVTPVAVSQQLATSHPSTSGHTTSITSLAANISELSLPVGKGDGSGTIKAREMEAVEMTKANRKTLTSRTTATAAAVQRPQLRRITLSPTERNHTFRQTAIMSAAVQGAISKRRKFVADGVFYAELNEFFQRELAEEGYSGVEVRVTPTVTDIIIRATHTQEVLGEQGRRIRELTSLIQKRFKFPENSVSLYAAKVQNRGLSAVAQCESLRYKLLNGLAVRRACYGVLRFIMESGAKGCEVVVSGKLRAARAKSMKFTDGFMIHSGQPARDFIDHATRHVLLRQGVLGIKVKIMRGSDPEGKSGPQKTLPDSVTIIEPKEEQPVLQPMSQDYGAKAAAAQQLAEQQRLAEQEQEGQVVEGEAAEPQE</sequence>
<feature type="active site" description="Phosphocysteine intermediate" evidence="6">
    <location>
        <position position="1165"/>
    </location>
</feature>
<dbReference type="PROSITE" id="PS51339">
    <property type="entry name" value="PPASE_MYOTUBULARIN"/>
    <property type="match status" value="1"/>
</dbReference>
<dbReference type="GO" id="GO:0004438">
    <property type="term" value="F:phosphatidylinositol-3-phosphate phosphatase activity"/>
    <property type="evidence" value="ECO:0007669"/>
    <property type="project" value="TreeGrafter"/>
</dbReference>
<dbReference type="InterPro" id="IPR048748">
    <property type="entry name" value="SLS1_KH2"/>
</dbReference>
<dbReference type="InterPro" id="IPR036419">
    <property type="entry name" value="Ribosomal_S3_C_sf"/>
</dbReference>
<evidence type="ECO:0008006" key="15">
    <source>
        <dbReference type="Google" id="ProtNLM"/>
    </source>
</evidence>
<dbReference type="Pfam" id="PF06602">
    <property type="entry name" value="Myotub-related"/>
    <property type="match status" value="2"/>
</dbReference>
<feature type="binding site" evidence="7">
    <location>
        <begin position="1165"/>
        <end position="1171"/>
    </location>
    <ligand>
        <name>substrate</name>
    </ligand>
</feature>
<dbReference type="InterPro" id="IPR018280">
    <property type="entry name" value="Ribosomal_uS3_CS"/>
</dbReference>
<evidence type="ECO:0000256" key="10">
    <source>
        <dbReference type="SAM" id="MobiDB-lite"/>
    </source>
</evidence>
<dbReference type="InterPro" id="IPR015946">
    <property type="entry name" value="KH_dom-like_a/b"/>
</dbReference>
<evidence type="ECO:0000256" key="2">
    <source>
        <dbReference type="ARBA" id="ARBA00010761"/>
    </source>
</evidence>
<feature type="compositionally biased region" description="Basic and acidic residues" evidence="10">
    <location>
        <begin position="34"/>
        <end position="47"/>
    </location>
</feature>
<dbReference type="GO" id="GO:0003723">
    <property type="term" value="F:RNA binding"/>
    <property type="evidence" value="ECO:0007669"/>
    <property type="project" value="UniProtKB-UniRule"/>
</dbReference>
<evidence type="ECO:0000256" key="7">
    <source>
        <dbReference type="PIRSR" id="PIRSR630564-2"/>
    </source>
</evidence>
<dbReference type="Gene3D" id="3.30.300.20">
    <property type="match status" value="1"/>
</dbReference>
<dbReference type="InterPro" id="IPR005703">
    <property type="entry name" value="Ribosomal_uS3_euk/arc"/>
</dbReference>
<reference evidence="13 14" key="1">
    <citation type="submission" date="2016-05" db="EMBL/GenBank/DDBJ databases">
        <title>Genome sequencing of Trichophyton rubrum CMCC(F)T1i isolated from hair.</title>
        <authorList>
            <person name="Zhan P."/>
            <person name="Tao Y."/>
            <person name="Liu W."/>
        </authorList>
    </citation>
    <scope>NUCLEOTIDE SEQUENCE [LARGE SCALE GENOMIC DNA]</scope>
    <source>
        <strain evidence="14">CMCC(F)T1i</strain>
    </source>
</reference>
<dbReference type="Pfam" id="PF20777">
    <property type="entry name" value="KH_SLS1_2"/>
    <property type="match status" value="1"/>
</dbReference>
<comment type="caution">
    <text evidence="13">The sequence shown here is derived from an EMBL/GenBank/DDBJ whole genome shotgun (WGS) entry which is preliminary data.</text>
</comment>
<dbReference type="NCBIfam" id="TIGR01008">
    <property type="entry name" value="uS3_euk_arch"/>
    <property type="match status" value="1"/>
</dbReference>
<dbReference type="EMBL" id="LHPM01000018">
    <property type="protein sequence ID" value="OAL63441.1"/>
    <property type="molecule type" value="Genomic_DNA"/>
</dbReference>
<evidence type="ECO:0000256" key="5">
    <source>
        <dbReference type="ARBA" id="ARBA00023274"/>
    </source>
</evidence>
<evidence type="ECO:0000256" key="8">
    <source>
        <dbReference type="PROSITE-ProRule" id="PRU00118"/>
    </source>
</evidence>
<dbReference type="GO" id="GO:0015935">
    <property type="term" value="C:small ribosomal subunit"/>
    <property type="evidence" value="ECO:0007669"/>
    <property type="project" value="InterPro"/>
</dbReference>
<dbReference type="SUPFAM" id="SSF54821">
    <property type="entry name" value="Ribosomal protein S3 C-terminal domain"/>
    <property type="match status" value="1"/>
</dbReference>